<comment type="similarity">
    <text evidence="1">Belongs to the FAM32 family.</text>
</comment>
<dbReference type="GO" id="GO:0005730">
    <property type="term" value="C:nucleolus"/>
    <property type="evidence" value="ECO:0007669"/>
    <property type="project" value="TreeGrafter"/>
</dbReference>
<dbReference type="OrthoDB" id="205403at2759"/>
<dbReference type="InterPro" id="IPR013865">
    <property type="entry name" value="FAM32A"/>
</dbReference>
<proteinExistence type="inferred from homology"/>
<sequence>MAERKKRLCSRSRERKIKMSAYENVSRGALKLKGVSDSGMKKKKKKKSKEKERERLMLEQAQQQQANSDDGASSSQKEYRTKAEEAYIERKKALKQQELLKMASKTHKERIMEFNEKLGNLSEHYDIPKVSWTKFVLCVHIMYARNK</sequence>
<reference evidence="3" key="1">
    <citation type="submission" date="2022-03" db="EMBL/GenBank/DDBJ databases">
        <authorList>
            <person name="Martin C."/>
        </authorList>
    </citation>
    <scope>NUCLEOTIDE SEQUENCE</scope>
</reference>
<feature type="compositionally biased region" description="Polar residues" evidence="2">
    <location>
        <begin position="60"/>
        <end position="76"/>
    </location>
</feature>
<dbReference type="Proteomes" id="UP000749559">
    <property type="component" value="Unassembled WGS sequence"/>
</dbReference>
<feature type="region of interest" description="Disordered" evidence="2">
    <location>
        <begin position="1"/>
        <end position="82"/>
    </location>
</feature>
<dbReference type="PANTHER" id="PTHR13282:SF6">
    <property type="entry name" value="PROTEIN FAM32A"/>
    <property type="match status" value="1"/>
</dbReference>
<protein>
    <submittedName>
        <fullName evidence="3">Uncharacterized protein</fullName>
    </submittedName>
</protein>
<dbReference type="EMBL" id="CAIIXF020000001">
    <property type="protein sequence ID" value="CAH1773788.1"/>
    <property type="molecule type" value="Genomic_DNA"/>
</dbReference>
<dbReference type="AlphaFoldDB" id="A0A8J1UCV9"/>
<dbReference type="PANTHER" id="PTHR13282">
    <property type="entry name" value="PROTEIN FAM32A"/>
    <property type="match status" value="1"/>
</dbReference>
<evidence type="ECO:0000256" key="1">
    <source>
        <dbReference type="ARBA" id="ARBA00008948"/>
    </source>
</evidence>
<feature type="compositionally biased region" description="Basic residues" evidence="2">
    <location>
        <begin position="1"/>
        <end position="18"/>
    </location>
</feature>
<comment type="caution">
    <text evidence="3">The sequence shown here is derived from an EMBL/GenBank/DDBJ whole genome shotgun (WGS) entry which is preliminary data.</text>
</comment>
<gene>
    <name evidence="3" type="ORF">OFUS_LOCUS1333</name>
</gene>
<dbReference type="Pfam" id="PF08555">
    <property type="entry name" value="FAM32A"/>
    <property type="match status" value="1"/>
</dbReference>
<accession>A0A8J1UCV9</accession>
<keyword evidence="4" id="KW-1185">Reference proteome</keyword>
<evidence type="ECO:0000313" key="4">
    <source>
        <dbReference type="Proteomes" id="UP000749559"/>
    </source>
</evidence>
<name>A0A8J1UCV9_OWEFU</name>
<evidence type="ECO:0000256" key="2">
    <source>
        <dbReference type="SAM" id="MobiDB-lite"/>
    </source>
</evidence>
<organism evidence="3 4">
    <name type="scientific">Owenia fusiformis</name>
    <name type="common">Polychaete worm</name>
    <dbReference type="NCBI Taxonomy" id="6347"/>
    <lineage>
        <taxon>Eukaryota</taxon>
        <taxon>Metazoa</taxon>
        <taxon>Spiralia</taxon>
        <taxon>Lophotrochozoa</taxon>
        <taxon>Annelida</taxon>
        <taxon>Polychaeta</taxon>
        <taxon>Sedentaria</taxon>
        <taxon>Canalipalpata</taxon>
        <taxon>Sabellida</taxon>
        <taxon>Oweniida</taxon>
        <taxon>Oweniidae</taxon>
        <taxon>Owenia</taxon>
    </lineage>
</organism>
<evidence type="ECO:0000313" key="3">
    <source>
        <dbReference type="EMBL" id="CAH1773788.1"/>
    </source>
</evidence>